<dbReference type="InterPro" id="IPR036874">
    <property type="entry name" value="Carbonic_anhydrase_sf"/>
</dbReference>
<dbReference type="EC" id="4.2.1.1" evidence="2"/>
<comment type="similarity">
    <text evidence="1">Belongs to the beta-class carbonic anhydrase family.</text>
</comment>
<evidence type="ECO:0000256" key="7">
    <source>
        <dbReference type="PIRSR" id="PIRSR601765-1"/>
    </source>
</evidence>
<proteinExistence type="inferred from homology"/>
<dbReference type="Gene3D" id="3.40.1050.10">
    <property type="entry name" value="Carbonic anhydrase"/>
    <property type="match status" value="1"/>
</dbReference>
<comment type="cofactor">
    <cofactor evidence="7">
        <name>Zn(2+)</name>
        <dbReference type="ChEBI" id="CHEBI:29105"/>
    </cofactor>
    <text evidence="7">Binds 1 zinc ion per subunit.</text>
</comment>
<dbReference type="GO" id="GO:0008270">
    <property type="term" value="F:zinc ion binding"/>
    <property type="evidence" value="ECO:0007669"/>
    <property type="project" value="InterPro"/>
</dbReference>
<dbReference type="PANTHER" id="PTHR11002">
    <property type="entry name" value="CARBONIC ANHYDRASE"/>
    <property type="match status" value="1"/>
</dbReference>
<reference evidence="11 12" key="1">
    <citation type="submission" date="2020-10" db="EMBL/GenBank/DDBJ databases">
        <title>Connecting structure to function with the recovery of over 1000 high-quality activated sludge metagenome-assembled genomes encoding full-length rRNA genes using long-read sequencing.</title>
        <authorList>
            <person name="Singleton C.M."/>
            <person name="Petriglieri F."/>
            <person name="Kristensen J.M."/>
            <person name="Kirkegaard R.H."/>
            <person name="Michaelsen T.Y."/>
            <person name="Andersen M.H."/>
            <person name="Karst S.M."/>
            <person name="Dueholm M.S."/>
            <person name="Nielsen P.H."/>
            <person name="Albertsen M."/>
        </authorList>
    </citation>
    <scope>NUCLEOTIDE SEQUENCE [LARGE SCALE GENOMIC DNA]</scope>
    <source>
        <strain evidence="8">AalE_18-Q3-R2-46_BAT3C.188</strain>
        <strain evidence="9">Ega_18-Q3-R5-49_MAXAC.001</strain>
        <strain evidence="10">Ribe_18-Q3-R11-54_MAXAC.001</strain>
    </source>
</reference>
<dbReference type="InterPro" id="IPR015892">
    <property type="entry name" value="Carbonic_anhydrase_CS"/>
</dbReference>
<organism evidence="8 11">
    <name type="scientific">Candidatus Phosphoribacter hodrii</name>
    <dbReference type="NCBI Taxonomy" id="2953743"/>
    <lineage>
        <taxon>Bacteria</taxon>
        <taxon>Bacillati</taxon>
        <taxon>Actinomycetota</taxon>
        <taxon>Actinomycetes</taxon>
        <taxon>Micrococcales</taxon>
        <taxon>Dermatophilaceae</taxon>
        <taxon>Candidatus Phosphoribacter</taxon>
    </lineage>
</organism>
<feature type="binding site" evidence="7">
    <location>
        <position position="33"/>
    </location>
    <ligand>
        <name>Zn(2+)</name>
        <dbReference type="ChEBI" id="CHEBI:29105"/>
    </ligand>
</feature>
<evidence type="ECO:0000256" key="2">
    <source>
        <dbReference type="ARBA" id="ARBA00012925"/>
    </source>
</evidence>
<evidence type="ECO:0000313" key="10">
    <source>
        <dbReference type="EMBL" id="MBL0004045.1"/>
    </source>
</evidence>
<gene>
    <name evidence="8" type="ORF">IPF40_00855</name>
    <name evidence="9" type="ORF">IPI13_11395</name>
    <name evidence="10" type="ORF">IPP00_08710</name>
</gene>
<dbReference type="GO" id="GO:0004089">
    <property type="term" value="F:carbonate dehydratase activity"/>
    <property type="evidence" value="ECO:0007669"/>
    <property type="project" value="UniProtKB-EC"/>
</dbReference>
<evidence type="ECO:0000256" key="5">
    <source>
        <dbReference type="ARBA" id="ARBA00024993"/>
    </source>
</evidence>
<comment type="caution">
    <text evidence="8">The sequence shown here is derived from an EMBL/GenBank/DDBJ whole genome shotgun (WGS) entry which is preliminary data.</text>
</comment>
<comment type="catalytic activity">
    <reaction evidence="6">
        <text>hydrogencarbonate + H(+) = CO2 + H2O</text>
        <dbReference type="Rhea" id="RHEA:10748"/>
        <dbReference type="ChEBI" id="CHEBI:15377"/>
        <dbReference type="ChEBI" id="CHEBI:15378"/>
        <dbReference type="ChEBI" id="CHEBI:16526"/>
        <dbReference type="ChEBI" id="CHEBI:17544"/>
        <dbReference type="EC" id="4.2.1.1"/>
    </reaction>
</comment>
<dbReference type="InterPro" id="IPR001765">
    <property type="entry name" value="Carbonic_anhydrase"/>
</dbReference>
<feature type="binding site" evidence="7">
    <location>
        <position position="87"/>
    </location>
    <ligand>
        <name>Zn(2+)</name>
        <dbReference type="ChEBI" id="CHEBI:29105"/>
    </ligand>
</feature>
<feature type="binding site" evidence="7">
    <location>
        <position position="31"/>
    </location>
    <ligand>
        <name>Zn(2+)</name>
        <dbReference type="ChEBI" id="CHEBI:29105"/>
    </ligand>
</feature>
<dbReference type="GO" id="GO:0015976">
    <property type="term" value="P:carbon utilization"/>
    <property type="evidence" value="ECO:0007669"/>
    <property type="project" value="InterPro"/>
</dbReference>
<dbReference type="PROSITE" id="PS00704">
    <property type="entry name" value="PROK_CO2_ANHYDRASE_1"/>
    <property type="match status" value="1"/>
</dbReference>
<keyword evidence="7" id="KW-0479">Metal-binding</keyword>
<evidence type="ECO:0000313" key="12">
    <source>
        <dbReference type="Proteomes" id="UP000726105"/>
    </source>
</evidence>
<dbReference type="EMBL" id="JADJIB010000004">
    <property type="protein sequence ID" value="MBK7273730.1"/>
    <property type="molecule type" value="Genomic_DNA"/>
</dbReference>
<evidence type="ECO:0000256" key="4">
    <source>
        <dbReference type="ARBA" id="ARBA00023239"/>
    </source>
</evidence>
<protein>
    <recommendedName>
        <fullName evidence="2">carbonic anhydrase</fullName>
        <ecNumber evidence="2">4.2.1.1</ecNumber>
    </recommendedName>
</protein>
<keyword evidence="4" id="KW-0456">Lyase</keyword>
<evidence type="ECO:0000313" key="8">
    <source>
        <dbReference type="EMBL" id="MBK6299646.1"/>
    </source>
</evidence>
<dbReference type="SUPFAM" id="SSF53056">
    <property type="entry name" value="beta-carbonic anhydrase, cab"/>
    <property type="match status" value="1"/>
</dbReference>
<dbReference type="Proteomes" id="UP000718281">
    <property type="component" value="Unassembled WGS sequence"/>
</dbReference>
<evidence type="ECO:0000256" key="3">
    <source>
        <dbReference type="ARBA" id="ARBA00022833"/>
    </source>
</evidence>
<dbReference type="Pfam" id="PF00484">
    <property type="entry name" value="Pro_CA"/>
    <property type="match status" value="1"/>
</dbReference>
<sequence>MAGEREHPNQDVAIRHRLAGKQQPFAIFFGCADSRVAAEIIFDRGLGDLFVVRTAGHTVDSSVLGSMEFGVGVLGIPLIVILGHDSCGAVNAAVDAMTSGDLPGGFVRDIVERVMPSVLAASKHGEVGIDQIEAEHVRQTAALVAQRSHLIADHIAAGTLGIIGATYNLRDGQAGVVTAIGIDVT</sequence>
<evidence type="ECO:0000313" key="11">
    <source>
        <dbReference type="Proteomes" id="UP000718281"/>
    </source>
</evidence>
<dbReference type="PANTHER" id="PTHR11002:SF79">
    <property type="entry name" value="CARBONIC ANHYDRASE 2"/>
    <property type="match status" value="1"/>
</dbReference>
<name>A0A935CE61_9MICO</name>
<dbReference type="EMBL" id="JADKGK010000020">
    <property type="protein sequence ID" value="MBL0004045.1"/>
    <property type="molecule type" value="Genomic_DNA"/>
</dbReference>
<accession>A0A935CE61</accession>
<dbReference type="AlphaFoldDB" id="A0A935CE61"/>
<dbReference type="SMART" id="SM00947">
    <property type="entry name" value="Pro_CA"/>
    <property type="match status" value="1"/>
</dbReference>
<evidence type="ECO:0000313" key="9">
    <source>
        <dbReference type="EMBL" id="MBK7273730.1"/>
    </source>
</evidence>
<dbReference type="Proteomes" id="UP000886632">
    <property type="component" value="Unassembled WGS sequence"/>
</dbReference>
<comment type="function">
    <text evidence="5">Catalyzes the reversible hydration of carbon dioxide to form bicarbonate.</text>
</comment>
<dbReference type="EMBL" id="JADIXZ010000001">
    <property type="protein sequence ID" value="MBK6299646.1"/>
    <property type="molecule type" value="Genomic_DNA"/>
</dbReference>
<keyword evidence="3 7" id="KW-0862">Zinc</keyword>
<dbReference type="Proteomes" id="UP000726105">
    <property type="component" value="Unassembled WGS sequence"/>
</dbReference>
<evidence type="ECO:0000256" key="1">
    <source>
        <dbReference type="ARBA" id="ARBA00006217"/>
    </source>
</evidence>
<evidence type="ECO:0000256" key="6">
    <source>
        <dbReference type="ARBA" id="ARBA00048348"/>
    </source>
</evidence>
<feature type="binding site" evidence="7">
    <location>
        <position position="84"/>
    </location>
    <ligand>
        <name>Zn(2+)</name>
        <dbReference type="ChEBI" id="CHEBI:29105"/>
    </ligand>
</feature>